<reference evidence="8" key="1">
    <citation type="submission" date="2016-10" db="EMBL/GenBank/DDBJ databases">
        <authorList>
            <person name="Varghese N."/>
            <person name="Submissions S."/>
        </authorList>
    </citation>
    <scope>NUCLEOTIDE SEQUENCE [LARGE SCALE GENOMIC DNA]</scope>
    <source>
        <strain evidence="8">DSM 1551</strain>
    </source>
</reference>
<evidence type="ECO:0000256" key="1">
    <source>
        <dbReference type="ARBA" id="ARBA00004141"/>
    </source>
</evidence>
<dbReference type="GO" id="GO:0016020">
    <property type="term" value="C:membrane"/>
    <property type="evidence" value="ECO:0007669"/>
    <property type="project" value="UniProtKB-SubCell"/>
</dbReference>
<evidence type="ECO:0000256" key="5">
    <source>
        <dbReference type="SAM" id="Phobius"/>
    </source>
</evidence>
<dbReference type="Proteomes" id="UP000198558">
    <property type="component" value="Unassembled WGS sequence"/>
</dbReference>
<dbReference type="InterPro" id="IPR051533">
    <property type="entry name" value="WaaL-like"/>
</dbReference>
<keyword evidence="7" id="KW-0436">Ligase</keyword>
<evidence type="ECO:0000256" key="2">
    <source>
        <dbReference type="ARBA" id="ARBA00022692"/>
    </source>
</evidence>
<dbReference type="AlphaFoldDB" id="A0A1I0I0Z9"/>
<evidence type="ECO:0000256" key="3">
    <source>
        <dbReference type="ARBA" id="ARBA00022989"/>
    </source>
</evidence>
<gene>
    <name evidence="7" type="ORF">SAMN04489758_1684</name>
</gene>
<feature type="transmembrane region" description="Helical" evidence="5">
    <location>
        <begin position="398"/>
        <end position="419"/>
    </location>
</feature>
<evidence type="ECO:0000313" key="7">
    <source>
        <dbReference type="EMBL" id="SET89325.1"/>
    </source>
</evidence>
<feature type="transmembrane region" description="Helical" evidence="5">
    <location>
        <begin position="89"/>
        <end position="106"/>
    </location>
</feature>
<evidence type="ECO:0000256" key="4">
    <source>
        <dbReference type="ARBA" id="ARBA00023136"/>
    </source>
</evidence>
<dbReference type="PANTHER" id="PTHR37422:SF13">
    <property type="entry name" value="LIPOPOLYSACCHARIDE BIOSYNTHESIS PROTEIN PA4999-RELATED"/>
    <property type="match status" value="1"/>
</dbReference>
<dbReference type="InterPro" id="IPR007016">
    <property type="entry name" value="O-antigen_ligase-rel_domated"/>
</dbReference>
<feature type="transmembrane region" description="Helical" evidence="5">
    <location>
        <begin position="12"/>
        <end position="32"/>
    </location>
</feature>
<evidence type="ECO:0000259" key="6">
    <source>
        <dbReference type="Pfam" id="PF04932"/>
    </source>
</evidence>
<keyword evidence="4 5" id="KW-0472">Membrane</keyword>
<keyword evidence="8" id="KW-1185">Reference proteome</keyword>
<dbReference type="EMBL" id="FOIN01000068">
    <property type="protein sequence ID" value="SET89325.1"/>
    <property type="molecule type" value="Genomic_DNA"/>
</dbReference>
<dbReference type="GO" id="GO:0016874">
    <property type="term" value="F:ligase activity"/>
    <property type="evidence" value="ECO:0007669"/>
    <property type="project" value="UniProtKB-KW"/>
</dbReference>
<dbReference type="PANTHER" id="PTHR37422">
    <property type="entry name" value="TEICHURONIC ACID BIOSYNTHESIS PROTEIN TUAE"/>
    <property type="match status" value="1"/>
</dbReference>
<evidence type="ECO:0000313" key="8">
    <source>
        <dbReference type="Proteomes" id="UP000198558"/>
    </source>
</evidence>
<feature type="transmembrane region" description="Helical" evidence="5">
    <location>
        <begin position="245"/>
        <end position="262"/>
    </location>
</feature>
<feature type="transmembrane region" description="Helical" evidence="5">
    <location>
        <begin position="195"/>
        <end position="211"/>
    </location>
</feature>
<feature type="domain" description="O-antigen ligase-related" evidence="6">
    <location>
        <begin position="204"/>
        <end position="378"/>
    </location>
</feature>
<keyword evidence="3 5" id="KW-1133">Transmembrane helix</keyword>
<feature type="transmembrane region" description="Helical" evidence="5">
    <location>
        <begin position="127"/>
        <end position="146"/>
    </location>
</feature>
<name>A0A1I0I0Z9_9FIRM</name>
<feature type="transmembrane region" description="Helical" evidence="5">
    <location>
        <begin position="366"/>
        <end position="386"/>
    </location>
</feature>
<sequence>MNSIQKIIFSRKYFKFIYILCIFINTLALGYLGIENNLLVIITLIWALVLLIHDIIHKEIVINKDFVLINSYGIILFLATLYNQKYSDYKSYLIAFMQIIIFILIFSNKKNTTLIDIKKEIKLIIPLTNILVGLASGISLIMYSFNFYDTKNGWIVGVSGNRLFGVYFNCNPAAFLACITILLALLAIKYNYQYKKLYYLNIGIQFIYILLTKCRSALIILAVISTALIYYYFIKKKNHGKIKKIFILCIIFILITFNSLLIDKGISAIFNNQDVIQEESRFQLSKIIKASKLLISGDPSKAINLIDQISSGRIELLNTSIEIWKFSPIIGIGANNFKKMGMDKTNGATIQAIQVVHSHNEFIESFVTTGIIGGTIFIIFFISCFKKCFKLLKINYNNYTYFSILICCLVVGCEVIGGFFDYGVFYVYSLSTVLAWNFLGYLCWEIEKQNN</sequence>
<dbReference type="Pfam" id="PF04932">
    <property type="entry name" value="Wzy_C"/>
    <property type="match status" value="1"/>
</dbReference>
<feature type="transmembrane region" description="Helical" evidence="5">
    <location>
        <begin position="217"/>
        <end position="233"/>
    </location>
</feature>
<keyword evidence="2 5" id="KW-0812">Transmembrane</keyword>
<feature type="transmembrane region" description="Helical" evidence="5">
    <location>
        <begin position="38"/>
        <end position="56"/>
    </location>
</feature>
<feature type="transmembrane region" description="Helical" evidence="5">
    <location>
        <begin position="166"/>
        <end position="188"/>
    </location>
</feature>
<protein>
    <submittedName>
        <fullName evidence="7">O-antigen ligase</fullName>
    </submittedName>
</protein>
<accession>A0A1I0I0Z9</accession>
<feature type="transmembrane region" description="Helical" evidence="5">
    <location>
        <begin position="425"/>
        <end position="444"/>
    </location>
</feature>
<organism evidence="7 8">
    <name type="scientific">Thomasclavelia cocleata</name>
    <dbReference type="NCBI Taxonomy" id="69824"/>
    <lineage>
        <taxon>Bacteria</taxon>
        <taxon>Bacillati</taxon>
        <taxon>Bacillota</taxon>
        <taxon>Erysipelotrichia</taxon>
        <taxon>Erysipelotrichales</taxon>
        <taxon>Coprobacillaceae</taxon>
        <taxon>Thomasclavelia</taxon>
    </lineage>
</organism>
<feature type="transmembrane region" description="Helical" evidence="5">
    <location>
        <begin position="65"/>
        <end position="83"/>
    </location>
</feature>
<comment type="subcellular location">
    <subcellularLocation>
        <location evidence="1">Membrane</location>
        <topology evidence="1">Multi-pass membrane protein</topology>
    </subcellularLocation>
</comment>
<proteinExistence type="predicted"/>